<name>A0A974HIN8_XENLA</name>
<evidence type="ECO:0000313" key="2">
    <source>
        <dbReference type="Proteomes" id="UP000694892"/>
    </source>
</evidence>
<evidence type="ECO:0000313" key="1">
    <source>
        <dbReference type="EMBL" id="OCT79295.1"/>
    </source>
</evidence>
<reference evidence="2" key="1">
    <citation type="journal article" date="2016" name="Nature">
        <title>Genome evolution in the allotetraploid frog Xenopus laevis.</title>
        <authorList>
            <person name="Session A.M."/>
            <person name="Uno Y."/>
            <person name="Kwon T."/>
            <person name="Chapman J.A."/>
            <person name="Toyoda A."/>
            <person name="Takahashi S."/>
            <person name="Fukui A."/>
            <person name="Hikosaka A."/>
            <person name="Suzuki A."/>
            <person name="Kondo M."/>
            <person name="van Heeringen S.J."/>
            <person name="Quigley I."/>
            <person name="Heinz S."/>
            <person name="Ogino H."/>
            <person name="Ochi H."/>
            <person name="Hellsten U."/>
            <person name="Lyons J.B."/>
            <person name="Simakov O."/>
            <person name="Putnam N."/>
            <person name="Stites J."/>
            <person name="Kuroki Y."/>
            <person name="Tanaka T."/>
            <person name="Michiue T."/>
            <person name="Watanabe M."/>
            <person name="Bogdanovic O."/>
            <person name="Lister R."/>
            <person name="Georgiou G."/>
            <person name="Paranjpe S.S."/>
            <person name="van Kruijsbergen I."/>
            <person name="Shu S."/>
            <person name="Carlson J."/>
            <person name="Kinoshita T."/>
            <person name="Ohta Y."/>
            <person name="Mawaribuchi S."/>
            <person name="Jenkins J."/>
            <person name="Grimwood J."/>
            <person name="Schmutz J."/>
            <person name="Mitros T."/>
            <person name="Mozaffari S.V."/>
            <person name="Suzuki Y."/>
            <person name="Haramoto Y."/>
            <person name="Yamamoto T.S."/>
            <person name="Takagi C."/>
            <person name="Heald R."/>
            <person name="Miller K."/>
            <person name="Haudenschild C."/>
            <person name="Kitzman J."/>
            <person name="Nakayama T."/>
            <person name="Izutsu Y."/>
            <person name="Robert J."/>
            <person name="Fortriede J."/>
            <person name="Burns K."/>
            <person name="Lotay V."/>
            <person name="Karimi K."/>
            <person name="Yasuoka Y."/>
            <person name="Dichmann D.S."/>
            <person name="Flajnik M.F."/>
            <person name="Houston D.W."/>
            <person name="Shendure J."/>
            <person name="DuPasquier L."/>
            <person name="Vize P.D."/>
            <person name="Zorn A.M."/>
            <person name="Ito M."/>
            <person name="Marcotte E.M."/>
            <person name="Wallingford J.B."/>
            <person name="Ito Y."/>
            <person name="Asashima M."/>
            <person name="Ueno N."/>
            <person name="Matsuda Y."/>
            <person name="Veenstra G.J."/>
            <person name="Fujiyama A."/>
            <person name="Harland R.M."/>
            <person name="Taira M."/>
            <person name="Rokhsar D.S."/>
        </authorList>
    </citation>
    <scope>NUCLEOTIDE SEQUENCE [LARGE SCALE GENOMIC DNA]</scope>
    <source>
        <strain evidence="2">J</strain>
    </source>
</reference>
<organism evidence="1 2">
    <name type="scientific">Xenopus laevis</name>
    <name type="common">African clawed frog</name>
    <dbReference type="NCBI Taxonomy" id="8355"/>
    <lineage>
        <taxon>Eukaryota</taxon>
        <taxon>Metazoa</taxon>
        <taxon>Chordata</taxon>
        <taxon>Craniata</taxon>
        <taxon>Vertebrata</taxon>
        <taxon>Euteleostomi</taxon>
        <taxon>Amphibia</taxon>
        <taxon>Batrachia</taxon>
        <taxon>Anura</taxon>
        <taxon>Pipoidea</taxon>
        <taxon>Pipidae</taxon>
        <taxon>Xenopodinae</taxon>
        <taxon>Xenopus</taxon>
        <taxon>Xenopus</taxon>
    </lineage>
</organism>
<protein>
    <submittedName>
        <fullName evidence="1">Uncharacterized protein</fullName>
    </submittedName>
</protein>
<dbReference type="AlphaFoldDB" id="A0A974HIN8"/>
<accession>A0A974HIN8</accession>
<gene>
    <name evidence="1" type="ORF">XELAEV_18026106mg</name>
</gene>
<sequence>MDDAILDFHSDRQEGMQRRRVLPAVLPQPPNLKKIIARRVLPQANKAGTFPYNRCSMYKYIQIHRQKVYTIQDYYLCASSNVVDMNTCTKCSTGGNYIGETGHKIKTKSCDTQVGQHFCNQNHWLQDIIILKREKKIYEFKCMELFNRALI</sequence>
<proteinExistence type="predicted"/>
<dbReference type="EMBL" id="CM004474">
    <property type="protein sequence ID" value="OCT79295.1"/>
    <property type="molecule type" value="Genomic_DNA"/>
</dbReference>
<dbReference type="Proteomes" id="UP000694892">
    <property type="component" value="Chromosome 5L"/>
</dbReference>